<dbReference type="HOGENOM" id="CLU_2376482_0_0_1"/>
<keyword evidence="2" id="KW-1185">Reference proteome</keyword>
<dbReference type="AlphaFoldDB" id="A0A0E0MI64"/>
<organism evidence="1">
    <name type="scientific">Oryza punctata</name>
    <name type="common">Red rice</name>
    <dbReference type="NCBI Taxonomy" id="4537"/>
    <lineage>
        <taxon>Eukaryota</taxon>
        <taxon>Viridiplantae</taxon>
        <taxon>Streptophyta</taxon>
        <taxon>Embryophyta</taxon>
        <taxon>Tracheophyta</taxon>
        <taxon>Spermatophyta</taxon>
        <taxon>Magnoliopsida</taxon>
        <taxon>Liliopsida</taxon>
        <taxon>Poales</taxon>
        <taxon>Poaceae</taxon>
        <taxon>BOP clade</taxon>
        <taxon>Oryzoideae</taxon>
        <taxon>Oryzeae</taxon>
        <taxon>Oryzinae</taxon>
        <taxon>Oryza</taxon>
    </lineage>
</organism>
<reference evidence="1" key="2">
    <citation type="submission" date="2018-05" db="EMBL/GenBank/DDBJ databases">
        <title>OpunRS2 (Oryza punctata Reference Sequence Version 2).</title>
        <authorList>
            <person name="Zhang J."/>
            <person name="Kudrna D."/>
            <person name="Lee S."/>
            <person name="Talag J."/>
            <person name="Welchert J."/>
            <person name="Wing R.A."/>
        </authorList>
    </citation>
    <scope>NUCLEOTIDE SEQUENCE [LARGE SCALE GENOMIC DNA]</scope>
</reference>
<proteinExistence type="predicted"/>
<evidence type="ECO:0000313" key="2">
    <source>
        <dbReference type="Proteomes" id="UP000026962"/>
    </source>
</evidence>
<name>A0A0E0MI64_ORYPU</name>
<sequence length="95" mass="11083">MHESGTAWASAVGQRCHAFRRRNRSRSRAKRARERCRCGGRRCRAKRARDRSRSHRPHAHRRLLLRDVAVTSCQLFLQLLSCKPLSEFESNARNA</sequence>
<dbReference type="EnsemblPlants" id="OPUNC11G19260.1">
    <property type="protein sequence ID" value="OPUNC11G19260.1"/>
    <property type="gene ID" value="OPUNC11G19260"/>
</dbReference>
<evidence type="ECO:0000313" key="1">
    <source>
        <dbReference type="EnsemblPlants" id="OPUNC11G19260.1"/>
    </source>
</evidence>
<reference evidence="1" key="1">
    <citation type="submission" date="2015-04" db="UniProtKB">
        <authorList>
            <consortium name="EnsemblPlants"/>
        </authorList>
    </citation>
    <scope>IDENTIFICATION</scope>
</reference>
<protein>
    <submittedName>
        <fullName evidence="1">Uncharacterized protein</fullName>
    </submittedName>
</protein>
<accession>A0A0E0MI64</accession>
<dbReference type="Gramene" id="OPUNC11G19260.1">
    <property type="protein sequence ID" value="OPUNC11G19260.1"/>
    <property type="gene ID" value="OPUNC11G19260"/>
</dbReference>
<dbReference type="Proteomes" id="UP000026962">
    <property type="component" value="Chromosome 11"/>
</dbReference>